<dbReference type="RefSeq" id="WP_059286204.1">
    <property type="nucleotide sequence ID" value="NZ_LNQU01000063.1"/>
</dbReference>
<feature type="region of interest" description="Disordered" evidence="1">
    <location>
        <begin position="9"/>
        <end position="32"/>
    </location>
</feature>
<reference evidence="2 3" key="1">
    <citation type="submission" date="2018-05" db="EMBL/GenBank/DDBJ databases">
        <title>Genomic Encyclopedia of Type Strains, Phase IV (KMG-IV): sequencing the most valuable type-strain genomes for metagenomic binning, comparative biology and taxonomic classification.</title>
        <authorList>
            <person name="Goeker M."/>
        </authorList>
    </citation>
    <scope>NUCLEOTIDE SEQUENCE [LARGE SCALE GENOMIC DNA]</scope>
    <source>
        <strain evidence="2 3">DSM 25134</strain>
    </source>
</reference>
<accession>A0A318JIS8</accession>
<feature type="region of interest" description="Disordered" evidence="1">
    <location>
        <begin position="393"/>
        <end position="421"/>
    </location>
</feature>
<dbReference type="NCBIfam" id="TIGR01537">
    <property type="entry name" value="portal_HK97"/>
    <property type="match status" value="1"/>
</dbReference>
<dbReference type="InterPro" id="IPR006427">
    <property type="entry name" value="Portal_HK97"/>
</dbReference>
<keyword evidence="3" id="KW-1185">Reference proteome</keyword>
<dbReference type="OrthoDB" id="9765386at2"/>
<dbReference type="InterPro" id="IPR006944">
    <property type="entry name" value="Phage/GTA_portal"/>
</dbReference>
<comment type="caution">
    <text evidence="2">The sequence shown here is derived from an EMBL/GenBank/DDBJ whole genome shotgun (WGS) entry which is preliminary data.</text>
</comment>
<name>A0A318JIS8_9NEIS</name>
<gene>
    <name evidence="2" type="ORF">DFR38_10543</name>
</gene>
<dbReference type="EMBL" id="QJKC01000005">
    <property type="protein sequence ID" value="PXX49007.1"/>
    <property type="molecule type" value="Genomic_DNA"/>
</dbReference>
<evidence type="ECO:0000313" key="3">
    <source>
        <dbReference type="Proteomes" id="UP000248395"/>
    </source>
</evidence>
<dbReference type="Gene3D" id="1.20.1270.210">
    <property type="match status" value="1"/>
</dbReference>
<sequence>MGFFDRFWAGKSPPAADTEQRKEPTVQNLGQGSGGFGEVFGMPSATGVPVNETTAMQVGAVYACVQLLAGIVSTLPLQFFQKTPSGRKPIDHDFWYLFNESATNEYTASAMWEYGMQSRLLDGDFVAWIMRDRRGNPVGIQPLNPRATTVQRMLDQGGWRCYTFWLPTGQVHSVHEDDIIHVPGLGYNGLRSLSPVRHYANQTIGLALGQQQFSERQFGQGTGASYLISTAGKLNEDQKRDIRAEVEARAHGLANVGRPMVLSGADWKLDRLQISPVDMQLLEGRAFSVVEIARIYGVPPHMIGATDKATSWGTGLEAMTQGFVKFTLKRHLMAIQQEANRKLFVKPGVYCEFGLDTLLEGDSAAQAAYFSKALGGPGSQGWMTINEVRHIKNLPPDPDGGEIVKAGSGNGNQKPSDPAQG</sequence>
<proteinExistence type="predicted"/>
<dbReference type="Proteomes" id="UP000248395">
    <property type="component" value="Unassembled WGS sequence"/>
</dbReference>
<evidence type="ECO:0000256" key="1">
    <source>
        <dbReference type="SAM" id="MobiDB-lite"/>
    </source>
</evidence>
<evidence type="ECO:0000313" key="2">
    <source>
        <dbReference type="EMBL" id="PXX49007.1"/>
    </source>
</evidence>
<dbReference type="Pfam" id="PF04860">
    <property type="entry name" value="Phage_portal"/>
    <property type="match status" value="1"/>
</dbReference>
<protein>
    <submittedName>
        <fullName evidence="2">HK97 family phage portal protein</fullName>
    </submittedName>
</protein>
<dbReference type="AlphaFoldDB" id="A0A318JIS8"/>
<organism evidence="2 3">
    <name type="scientific">Aquitalea magnusonii</name>
    <dbReference type="NCBI Taxonomy" id="332411"/>
    <lineage>
        <taxon>Bacteria</taxon>
        <taxon>Pseudomonadati</taxon>
        <taxon>Pseudomonadota</taxon>
        <taxon>Betaproteobacteria</taxon>
        <taxon>Neisseriales</taxon>
        <taxon>Chromobacteriaceae</taxon>
        <taxon>Aquitalea</taxon>
    </lineage>
</organism>